<name>A0A396S217_9PSED</name>
<evidence type="ECO:0000256" key="1">
    <source>
        <dbReference type="ARBA" id="ARBA00004651"/>
    </source>
</evidence>
<dbReference type="InterPro" id="IPR051679">
    <property type="entry name" value="DASS-Related_Transporters"/>
</dbReference>
<dbReference type="EMBL" id="QJSA01000001">
    <property type="protein sequence ID" value="RHW23102.1"/>
    <property type="molecule type" value="Genomic_DNA"/>
</dbReference>
<feature type="transmembrane region" description="Helical" evidence="6">
    <location>
        <begin position="133"/>
        <end position="151"/>
    </location>
</feature>
<feature type="transmembrane region" description="Helical" evidence="6">
    <location>
        <begin position="299"/>
        <end position="321"/>
    </location>
</feature>
<feature type="transmembrane region" description="Helical" evidence="6">
    <location>
        <begin position="333"/>
        <end position="353"/>
    </location>
</feature>
<feature type="transmembrane region" description="Helical" evidence="6">
    <location>
        <begin position="180"/>
        <end position="202"/>
    </location>
</feature>
<feature type="transmembrane region" description="Helical" evidence="6">
    <location>
        <begin position="391"/>
        <end position="411"/>
    </location>
</feature>
<evidence type="ECO:0000256" key="3">
    <source>
        <dbReference type="ARBA" id="ARBA00022692"/>
    </source>
</evidence>
<feature type="transmembrane region" description="Helical" evidence="6">
    <location>
        <begin position="456"/>
        <end position="480"/>
    </location>
</feature>
<protein>
    <submittedName>
        <fullName evidence="7">C4-dicarboxylate ABC transporter</fullName>
    </submittedName>
</protein>
<keyword evidence="4 6" id="KW-1133">Transmembrane helix</keyword>
<evidence type="ECO:0000256" key="6">
    <source>
        <dbReference type="SAM" id="Phobius"/>
    </source>
</evidence>
<feature type="transmembrane region" description="Helical" evidence="6">
    <location>
        <begin position="21"/>
        <end position="40"/>
    </location>
</feature>
<reference evidence="7 8" key="1">
    <citation type="submission" date="2018-06" db="EMBL/GenBank/DDBJ databases">
        <title>Pseudomonas jilinensis sp. nov., isolated from the production water of Jilin Oilfield in China.</title>
        <authorList>
            <person name="Wang J."/>
        </authorList>
    </citation>
    <scope>NUCLEOTIDE SEQUENCE [LARGE SCALE GENOMIC DNA]</scope>
    <source>
        <strain evidence="7 8">JS15-10A1</strain>
    </source>
</reference>
<dbReference type="OrthoDB" id="255482at2"/>
<evidence type="ECO:0000256" key="4">
    <source>
        <dbReference type="ARBA" id="ARBA00022989"/>
    </source>
</evidence>
<evidence type="ECO:0000313" key="8">
    <source>
        <dbReference type="Proteomes" id="UP000265745"/>
    </source>
</evidence>
<gene>
    <name evidence="7" type="ORF">C2846_01490</name>
</gene>
<comment type="caution">
    <text evidence="7">The sequence shown here is derived from an EMBL/GenBank/DDBJ whole genome shotgun (WGS) entry which is preliminary data.</text>
</comment>
<dbReference type="InterPro" id="IPR018385">
    <property type="entry name" value="C4_dicarb_anaerob_car-like"/>
</dbReference>
<feature type="transmembrane region" description="Helical" evidence="6">
    <location>
        <begin position="365"/>
        <end position="384"/>
    </location>
</feature>
<evidence type="ECO:0000256" key="5">
    <source>
        <dbReference type="ARBA" id="ARBA00023136"/>
    </source>
</evidence>
<organism evidence="7 8">
    <name type="scientific">Pseudomonas jilinensis</name>
    <dbReference type="NCBI Taxonomy" id="2078689"/>
    <lineage>
        <taxon>Bacteria</taxon>
        <taxon>Pseudomonadati</taxon>
        <taxon>Pseudomonadota</taxon>
        <taxon>Gammaproteobacteria</taxon>
        <taxon>Pseudomonadales</taxon>
        <taxon>Pseudomonadaceae</taxon>
        <taxon>Pseudomonas</taxon>
    </lineage>
</organism>
<evidence type="ECO:0000256" key="2">
    <source>
        <dbReference type="ARBA" id="ARBA00022475"/>
    </source>
</evidence>
<keyword evidence="3 6" id="KW-0812">Transmembrane</keyword>
<comment type="subcellular location">
    <subcellularLocation>
        <location evidence="1">Cell membrane</location>
        <topology evidence="1">Multi-pass membrane protein</topology>
    </subcellularLocation>
</comment>
<feature type="transmembrane region" description="Helical" evidence="6">
    <location>
        <begin position="214"/>
        <end position="233"/>
    </location>
</feature>
<evidence type="ECO:0000313" key="7">
    <source>
        <dbReference type="EMBL" id="RHW23102.1"/>
    </source>
</evidence>
<keyword evidence="2" id="KW-1003">Cell membrane</keyword>
<feature type="transmembrane region" description="Helical" evidence="6">
    <location>
        <begin position="277"/>
        <end position="293"/>
    </location>
</feature>
<feature type="transmembrane region" description="Helical" evidence="6">
    <location>
        <begin position="97"/>
        <end position="121"/>
    </location>
</feature>
<dbReference type="PANTHER" id="PTHR43652:SF6">
    <property type="entry name" value="ARGININE REPRESSOR"/>
    <property type="match status" value="1"/>
</dbReference>
<dbReference type="PANTHER" id="PTHR43652">
    <property type="entry name" value="BASIC AMINO ACID ANTIPORTER YFCC-RELATED"/>
    <property type="match status" value="1"/>
</dbReference>
<keyword evidence="5 6" id="KW-0472">Membrane</keyword>
<keyword evidence="8" id="KW-1185">Reference proteome</keyword>
<dbReference type="RefSeq" id="WP_119700507.1">
    <property type="nucleotide sequence ID" value="NZ_QJSA01000001.1"/>
</dbReference>
<dbReference type="AlphaFoldDB" id="A0A396S217"/>
<feature type="transmembrane region" description="Helical" evidence="6">
    <location>
        <begin position="157"/>
        <end position="175"/>
    </location>
</feature>
<feature type="transmembrane region" description="Helical" evidence="6">
    <location>
        <begin position="431"/>
        <end position="449"/>
    </location>
</feature>
<dbReference type="Proteomes" id="UP000265745">
    <property type="component" value="Unassembled WGS sequence"/>
</dbReference>
<sequence>MADDSASAQNLEEDLASRFPTAYSILFLLIILVAALTWIIPAGQYERVMNEEIGREVAVPGTFEVVEPNPQGFVEVLMAPTAGFYDPDSYAANAIDVALFVLFLGGFLGVVNATGAIDTAIRSAMHKLEGREIWMIPILMLLFALGGTTYGMAEETLAFYAILIPIIIAAGYDAVTGVAIILIGAGIGVLGSTINPFATVIASNAAGIPFTDGMVLRLVLLIGGLLICCAYVMRYAQRVKNDPSKSIVARQREAHRKLFLQGHDEIDDFTLSLTQKLVLVIFVLTFVAMVWGVSSQDWWMANMGALFLGAAIVVGLVARLGEKRLTSCFVDGARDLLGVALVVGLARGIVVIMEQGMIADSILHSAETTLGGMSALGFINLIFWIEVGMSFFVPSSSGLAVLSMPILAPLADFANVSRDLVVTAYQSANGLVNLINPTFAVVIGGLAIGRVSYDKWLVFIWPLLLILTIFISVVISIGAFL</sequence>
<dbReference type="GO" id="GO:0005886">
    <property type="term" value="C:plasma membrane"/>
    <property type="evidence" value="ECO:0007669"/>
    <property type="project" value="UniProtKB-SubCell"/>
</dbReference>
<dbReference type="Pfam" id="PF03606">
    <property type="entry name" value="DcuC"/>
    <property type="match status" value="1"/>
</dbReference>
<proteinExistence type="predicted"/>
<accession>A0A396S217</accession>